<sequence>MTLYALSHKALAGALITACLGLSACERLGNGIEARREIAFSVLSSDDVRTQALWAPVVADLQKQTGLKVKIVPSANYDAQVLTFQTKKAQAGWFTNLSGAEVLGRGHGAVFAGAEGITAYQSLIIVPAASKLKAEDLLKCNRKLTLGLGERRAAASGQAPLYYFFQPNRINMKTCFKAVMTGTADENIDGVISGKLNAVAVDTDILQALRKNAPERFARVKVIWASEALPEDVLIYRDDLDPVTREKLRSFFLSYGRSPGAEGDRQRNILKALELGGFAPEDDDHFIPIRLMKASVELMQAERAENKALIARAKERLEKARADKRAADAATAPQAPADARPASLSAN</sequence>
<dbReference type="Gene3D" id="3.40.190.10">
    <property type="entry name" value="Periplasmic binding protein-like II"/>
    <property type="match status" value="2"/>
</dbReference>
<feature type="compositionally biased region" description="Low complexity" evidence="3">
    <location>
        <begin position="328"/>
        <end position="347"/>
    </location>
</feature>
<dbReference type="GO" id="GO:0055085">
    <property type="term" value="P:transmembrane transport"/>
    <property type="evidence" value="ECO:0007669"/>
    <property type="project" value="InterPro"/>
</dbReference>
<evidence type="ECO:0000256" key="1">
    <source>
        <dbReference type="ARBA" id="ARBA00007162"/>
    </source>
</evidence>
<dbReference type="AlphaFoldDB" id="A0A1G4SP74"/>
<dbReference type="NCBIfam" id="TIGR01098">
    <property type="entry name" value="3A0109s03R"/>
    <property type="match status" value="1"/>
</dbReference>
<dbReference type="STRING" id="260084.SAMN02927928_2781"/>
<name>A0A1G4SP74_9CAUL</name>
<evidence type="ECO:0000256" key="3">
    <source>
        <dbReference type="SAM" id="MobiDB-lite"/>
    </source>
</evidence>
<dbReference type="PANTHER" id="PTHR35841:SF1">
    <property type="entry name" value="PHOSPHONATES-BINDING PERIPLASMIC PROTEIN"/>
    <property type="match status" value="1"/>
</dbReference>
<feature type="region of interest" description="Disordered" evidence="3">
    <location>
        <begin position="321"/>
        <end position="347"/>
    </location>
</feature>
<evidence type="ECO:0000313" key="5">
    <source>
        <dbReference type="Proteomes" id="UP000199150"/>
    </source>
</evidence>
<dbReference type="EMBL" id="FMTS01000005">
    <property type="protein sequence ID" value="SCW70856.1"/>
    <property type="molecule type" value="Genomic_DNA"/>
</dbReference>
<dbReference type="Proteomes" id="UP000199150">
    <property type="component" value="Unassembled WGS sequence"/>
</dbReference>
<dbReference type="OrthoDB" id="9802896at2"/>
<dbReference type="InterPro" id="IPR005770">
    <property type="entry name" value="PhnD"/>
</dbReference>
<organism evidence="4 5">
    <name type="scientific">Asticcacaulis taihuensis</name>
    <dbReference type="NCBI Taxonomy" id="260084"/>
    <lineage>
        <taxon>Bacteria</taxon>
        <taxon>Pseudomonadati</taxon>
        <taxon>Pseudomonadota</taxon>
        <taxon>Alphaproteobacteria</taxon>
        <taxon>Caulobacterales</taxon>
        <taxon>Caulobacteraceae</taxon>
        <taxon>Asticcacaulis</taxon>
    </lineage>
</organism>
<dbReference type="RefSeq" id="WP_090649142.1">
    <property type="nucleotide sequence ID" value="NZ_CBCRYE010000003.1"/>
</dbReference>
<dbReference type="Pfam" id="PF12974">
    <property type="entry name" value="Phosphonate-bd"/>
    <property type="match status" value="1"/>
</dbReference>
<keyword evidence="5" id="KW-1185">Reference proteome</keyword>
<reference evidence="5" key="1">
    <citation type="submission" date="2016-10" db="EMBL/GenBank/DDBJ databases">
        <authorList>
            <person name="Varghese N."/>
            <person name="Submissions S."/>
        </authorList>
    </citation>
    <scope>NUCLEOTIDE SEQUENCE [LARGE SCALE GENOMIC DNA]</scope>
    <source>
        <strain evidence="5">CGMCC 1.3431</strain>
    </source>
</reference>
<dbReference type="PANTHER" id="PTHR35841">
    <property type="entry name" value="PHOSPHONATES-BINDING PERIPLASMIC PROTEIN"/>
    <property type="match status" value="1"/>
</dbReference>
<dbReference type="GO" id="GO:0043190">
    <property type="term" value="C:ATP-binding cassette (ABC) transporter complex"/>
    <property type="evidence" value="ECO:0007669"/>
    <property type="project" value="InterPro"/>
</dbReference>
<gene>
    <name evidence="4" type="ORF">SAMN02927928_2781</name>
</gene>
<accession>A0A1G4SP74</accession>
<evidence type="ECO:0000313" key="4">
    <source>
        <dbReference type="EMBL" id="SCW70856.1"/>
    </source>
</evidence>
<proteinExistence type="inferred from homology"/>
<dbReference type="SUPFAM" id="SSF53850">
    <property type="entry name" value="Periplasmic binding protein-like II"/>
    <property type="match status" value="1"/>
</dbReference>
<protein>
    <submittedName>
        <fullName evidence="4">Phosphonate transport system substrate-binding protein</fullName>
    </submittedName>
</protein>
<comment type="similarity">
    <text evidence="1">Belongs to the phosphate/phosphite/phosphonate binding protein family.</text>
</comment>
<keyword evidence="2" id="KW-0732">Signal</keyword>
<evidence type="ECO:0000256" key="2">
    <source>
        <dbReference type="ARBA" id="ARBA00022729"/>
    </source>
</evidence>